<sequence length="416" mass="45605">MSVPLLAGLSIVPDHPDPRQCAELADRIRQWGRELGFAELRIGPARVPEADRRHLDAWLERGSHGDMQWMADRAALRHDPDALVPGVQRIISVRMDYFPPRTRRPAAQLADPEGAYVSRYALGRDYHKLLRKRLTELGRRIEAEAPHGYRAFTDSAPVLEKALAQQAGLGWIGKHTNLLARGTGSWFFLGELFTDLPLPLDPGPAEDHCGSCRACLDVCPTQAFRGPHDLDARRCISYLTIELKGSIPEDLRPLIGNRIYGCDDCQLVCPWNRFAEVAAEPDFIARHGLDSASLVELFGWDEASFLEHTTGMAIRRIGHEQWLRNLAVALGNGPATDAAREALAARAGHPSALVREHVAWARARLDERAAGRLAEPPAIPVKALTRAPVDPAARPASPPASKDGTAGEPEDPTTGS</sequence>
<keyword evidence="3 9" id="KW-0819">tRNA processing</keyword>
<evidence type="ECO:0000256" key="3">
    <source>
        <dbReference type="ARBA" id="ARBA00022694"/>
    </source>
</evidence>
<accession>A0A1V2ZWD7</accession>
<dbReference type="HAMAP" id="MF_00916">
    <property type="entry name" value="QueG"/>
    <property type="match status" value="1"/>
</dbReference>
<dbReference type="GO" id="GO:0046872">
    <property type="term" value="F:metal ion binding"/>
    <property type="evidence" value="ECO:0007669"/>
    <property type="project" value="UniProtKB-KW"/>
</dbReference>
<comment type="cofactor">
    <cofactor evidence="9">
        <name>[4Fe-4S] cluster</name>
        <dbReference type="ChEBI" id="CHEBI:49883"/>
    </cofactor>
    <text evidence="9">Binds 2 [4Fe-4S] clusters per monomer.</text>
</comment>
<dbReference type="EMBL" id="MUZR01000050">
    <property type="protein sequence ID" value="OOC09447.1"/>
    <property type="molecule type" value="Genomic_DNA"/>
</dbReference>
<dbReference type="Proteomes" id="UP000189177">
    <property type="component" value="Unassembled WGS sequence"/>
</dbReference>
<dbReference type="InterPro" id="IPR017896">
    <property type="entry name" value="4Fe4S_Fe-S-bd"/>
</dbReference>
<keyword evidence="2 9" id="KW-0963">Cytoplasm</keyword>
<dbReference type="AlphaFoldDB" id="A0A1V2ZWD7"/>
<keyword evidence="4 9" id="KW-0479">Metal-binding</keyword>
<dbReference type="Pfam" id="PF13484">
    <property type="entry name" value="Fer4_16"/>
    <property type="match status" value="1"/>
</dbReference>
<dbReference type="PANTHER" id="PTHR30002">
    <property type="entry name" value="EPOXYQUEUOSINE REDUCTASE"/>
    <property type="match status" value="1"/>
</dbReference>
<evidence type="ECO:0000256" key="5">
    <source>
        <dbReference type="ARBA" id="ARBA00022785"/>
    </source>
</evidence>
<feature type="binding site" evidence="9">
    <location>
        <position position="215"/>
    </location>
    <ligand>
        <name>[4Fe-4S] cluster</name>
        <dbReference type="ChEBI" id="CHEBI:49883"/>
        <label>1</label>
    </ligand>
</feature>
<dbReference type="GO" id="GO:0031419">
    <property type="term" value="F:cobalamin binding"/>
    <property type="evidence" value="ECO:0007669"/>
    <property type="project" value="UniProtKB-KW"/>
</dbReference>
<dbReference type="STRING" id="252474.B1A74_11215"/>
<feature type="compositionally biased region" description="Low complexity" evidence="10">
    <location>
        <begin position="386"/>
        <end position="401"/>
    </location>
</feature>
<feature type="region of interest" description="Disordered" evidence="10">
    <location>
        <begin position="376"/>
        <end position="416"/>
    </location>
</feature>
<feature type="binding site" evidence="9">
    <location>
        <position position="244"/>
    </location>
    <ligand>
        <name>tRNA</name>
        <dbReference type="ChEBI" id="CHEBI:17843"/>
    </ligand>
</feature>
<feature type="binding site" evidence="9">
    <location>
        <position position="209"/>
    </location>
    <ligand>
        <name>[4Fe-4S] cluster</name>
        <dbReference type="ChEBI" id="CHEBI:49883"/>
        <label>1</label>
    </ligand>
</feature>
<dbReference type="PANTHER" id="PTHR30002:SF4">
    <property type="entry name" value="EPOXYQUEUOSINE REDUCTASE"/>
    <property type="match status" value="1"/>
</dbReference>
<dbReference type="GO" id="GO:0052693">
    <property type="term" value="F:epoxyqueuosine reductase activity"/>
    <property type="evidence" value="ECO:0007669"/>
    <property type="project" value="UniProtKB-UniRule"/>
</dbReference>
<evidence type="ECO:0000259" key="11">
    <source>
        <dbReference type="PROSITE" id="PS51379"/>
    </source>
</evidence>
<feature type="binding site" evidence="9">
    <location>
        <position position="189"/>
    </location>
    <ligand>
        <name>cob(II)alamin</name>
        <dbReference type="ChEBI" id="CHEBI:16304"/>
    </ligand>
</feature>
<comment type="function">
    <text evidence="9">Catalyzes the conversion of epoxyqueuosine (oQ) to queuosine (Q), which is a hypermodified base found in the wobble positions of tRNA(Asp), tRNA(Asn), tRNA(His) and tRNA(Tyr).</text>
</comment>
<feature type="binding site" evidence="9">
    <location>
        <position position="269"/>
    </location>
    <ligand>
        <name>[4Fe-4S] cluster</name>
        <dbReference type="ChEBI" id="CHEBI:49883"/>
        <label>1</label>
    </ligand>
</feature>
<evidence type="ECO:0000313" key="12">
    <source>
        <dbReference type="EMBL" id="OOC09447.1"/>
    </source>
</evidence>
<comment type="cofactor">
    <cofactor evidence="9">
        <name>cob(II)alamin</name>
        <dbReference type="ChEBI" id="CHEBI:16304"/>
    </cofactor>
</comment>
<feature type="binding site" evidence="9">
    <location>
        <position position="154"/>
    </location>
    <ligand>
        <name>cob(II)alamin</name>
        <dbReference type="ChEBI" id="CHEBI:16304"/>
    </ligand>
</feature>
<dbReference type="OrthoDB" id="9784571at2"/>
<dbReference type="InterPro" id="IPR004453">
    <property type="entry name" value="QueG"/>
</dbReference>
<comment type="caution">
    <text evidence="12">The sequence shown here is derived from an EMBL/GenBank/DDBJ whole genome shotgun (WGS) entry which is preliminary data.</text>
</comment>
<feature type="binding site" evidence="9">
    <location>
        <position position="219"/>
    </location>
    <ligand>
        <name>[4Fe-4S] cluster</name>
        <dbReference type="ChEBI" id="CHEBI:49883"/>
        <label>2</label>
    </ligand>
</feature>
<comment type="caution">
    <text evidence="9">Lacks conserved residue(s) required for the propagation of feature annotation.</text>
</comment>
<comment type="catalytic activity">
    <reaction evidence="9">
        <text>epoxyqueuosine(34) in tRNA + AH2 = queuosine(34) in tRNA + A + H2O</text>
        <dbReference type="Rhea" id="RHEA:32159"/>
        <dbReference type="Rhea" id="RHEA-COMP:18571"/>
        <dbReference type="Rhea" id="RHEA-COMP:18582"/>
        <dbReference type="ChEBI" id="CHEBI:13193"/>
        <dbReference type="ChEBI" id="CHEBI:15377"/>
        <dbReference type="ChEBI" id="CHEBI:17499"/>
        <dbReference type="ChEBI" id="CHEBI:194431"/>
        <dbReference type="ChEBI" id="CHEBI:194443"/>
        <dbReference type="EC" id="1.17.99.6"/>
    </reaction>
</comment>
<dbReference type="PROSITE" id="PS00198">
    <property type="entry name" value="4FE4S_FER_1"/>
    <property type="match status" value="1"/>
</dbReference>
<comment type="subcellular location">
    <subcellularLocation>
        <location evidence="9">Cytoplasm</location>
    </subcellularLocation>
</comment>
<dbReference type="PROSITE" id="PS51379">
    <property type="entry name" value="4FE4S_FER_2"/>
    <property type="match status" value="1"/>
</dbReference>
<comment type="subunit">
    <text evidence="9">Monomer.</text>
</comment>
<feature type="binding site" evidence="9">
    <location>
        <position position="265"/>
    </location>
    <ligand>
        <name>[4Fe-4S] cluster</name>
        <dbReference type="ChEBI" id="CHEBI:49883"/>
        <label>2</label>
    </ligand>
</feature>
<evidence type="ECO:0000256" key="1">
    <source>
        <dbReference type="ARBA" id="ARBA00022485"/>
    </source>
</evidence>
<protein>
    <recommendedName>
        <fullName evidence="9">Epoxyqueuosine reductase</fullName>
        <ecNumber evidence="9">1.17.99.6</ecNumber>
    </recommendedName>
    <alternativeName>
        <fullName evidence="9">Queuosine biosynthesis protein QueG</fullName>
    </alternativeName>
</protein>
<keyword evidence="8 9" id="KW-0411">Iron-sulfur</keyword>
<feature type="binding site" evidence="9">
    <location>
        <position position="237"/>
    </location>
    <ligand>
        <name>cob(II)alamin</name>
        <dbReference type="ChEBI" id="CHEBI:16304"/>
    </ligand>
</feature>
<dbReference type="SUPFAM" id="SSF54862">
    <property type="entry name" value="4Fe-4S ferredoxins"/>
    <property type="match status" value="1"/>
</dbReference>
<dbReference type="EC" id="1.17.99.6" evidence="9"/>
<feature type="binding site" evidence="9">
    <location>
        <position position="235"/>
    </location>
    <ligand>
        <name>[4Fe-4S] cluster</name>
        <dbReference type="ChEBI" id="CHEBI:49883"/>
        <label>2</label>
    </ligand>
</feature>
<dbReference type="UniPathway" id="UPA00392"/>
<evidence type="ECO:0000256" key="7">
    <source>
        <dbReference type="ARBA" id="ARBA00023004"/>
    </source>
</evidence>
<keyword evidence="5 9" id="KW-0671">Queuosine biosynthesis</keyword>
<evidence type="ECO:0000256" key="9">
    <source>
        <dbReference type="HAMAP-Rule" id="MF_00916"/>
    </source>
</evidence>
<organism evidence="12 13">
    <name type="scientific">Thioalkalivibrio halophilus</name>
    <dbReference type="NCBI Taxonomy" id="252474"/>
    <lineage>
        <taxon>Bacteria</taxon>
        <taxon>Pseudomonadati</taxon>
        <taxon>Pseudomonadota</taxon>
        <taxon>Gammaproteobacteria</taxon>
        <taxon>Chromatiales</taxon>
        <taxon>Ectothiorhodospiraceae</taxon>
        <taxon>Thioalkalivibrio</taxon>
    </lineage>
</organism>
<dbReference type="GO" id="GO:0005737">
    <property type="term" value="C:cytoplasm"/>
    <property type="evidence" value="ECO:0007669"/>
    <property type="project" value="UniProtKB-SubCell"/>
</dbReference>
<dbReference type="GO" id="GO:0008616">
    <property type="term" value="P:tRNA queuosine(34) biosynthetic process"/>
    <property type="evidence" value="ECO:0007669"/>
    <property type="project" value="UniProtKB-UniRule"/>
</dbReference>
<evidence type="ECO:0000256" key="10">
    <source>
        <dbReference type="SAM" id="MobiDB-lite"/>
    </source>
</evidence>
<comment type="pathway">
    <text evidence="9">tRNA modification; tRNA-queuosine biosynthesis.</text>
</comment>
<feature type="binding site" evidence="9">
    <location>
        <position position="178"/>
    </location>
    <ligand>
        <name>cob(II)alamin</name>
        <dbReference type="ChEBI" id="CHEBI:16304"/>
    </ligand>
</feature>
<proteinExistence type="inferred from homology"/>
<dbReference type="RefSeq" id="WP_077244700.1">
    <property type="nucleotide sequence ID" value="NZ_MUZR01000050.1"/>
</dbReference>
<reference evidence="12 13" key="1">
    <citation type="submission" date="2017-02" db="EMBL/GenBank/DDBJ databases">
        <title>Genomic diversity within the haloalkaliphilic genus Thioalkalivibrio.</title>
        <authorList>
            <person name="Ahn A.-C."/>
            <person name="Meier-Kolthoff J."/>
            <person name="Overmars L."/>
            <person name="Richter M."/>
            <person name="Woyke T."/>
            <person name="Sorokin D.Y."/>
            <person name="Muyzer G."/>
        </authorList>
    </citation>
    <scope>NUCLEOTIDE SEQUENCE [LARGE SCALE GENOMIC DNA]</scope>
    <source>
        <strain evidence="12 13">HL17</strain>
    </source>
</reference>
<evidence type="ECO:0000256" key="2">
    <source>
        <dbReference type="ARBA" id="ARBA00022490"/>
    </source>
</evidence>
<dbReference type="FunFam" id="3.30.70.20:FF:000017">
    <property type="entry name" value="Epoxyqueuosine reductase"/>
    <property type="match status" value="1"/>
</dbReference>
<keyword evidence="9" id="KW-0846">Cobalamin</keyword>
<dbReference type="InterPro" id="IPR013542">
    <property type="entry name" value="QueG_DUF1730"/>
</dbReference>
<dbReference type="GO" id="GO:0051539">
    <property type="term" value="F:4 iron, 4 sulfur cluster binding"/>
    <property type="evidence" value="ECO:0007669"/>
    <property type="project" value="UniProtKB-KW"/>
</dbReference>
<feature type="binding site" evidence="9">
    <location>
        <position position="77"/>
    </location>
    <ligand>
        <name>cob(II)alamin</name>
        <dbReference type="ChEBI" id="CHEBI:16304"/>
    </ligand>
</feature>
<keyword evidence="6 9" id="KW-0560">Oxidoreductase</keyword>
<keyword evidence="13" id="KW-1185">Reference proteome</keyword>
<feature type="binding site" evidence="9">
    <location>
        <begin position="262"/>
        <end position="263"/>
    </location>
    <ligand>
        <name>cob(II)alamin</name>
        <dbReference type="ChEBI" id="CHEBI:16304"/>
    </ligand>
</feature>
<evidence type="ECO:0000256" key="6">
    <source>
        <dbReference type="ARBA" id="ARBA00023002"/>
    </source>
</evidence>
<keyword evidence="7 9" id="KW-0408">Iron</keyword>
<evidence type="ECO:0000256" key="8">
    <source>
        <dbReference type="ARBA" id="ARBA00023014"/>
    </source>
</evidence>
<keyword evidence="9" id="KW-0170">Cobalt</keyword>
<dbReference type="Gene3D" id="3.30.70.20">
    <property type="match status" value="1"/>
</dbReference>
<feature type="binding site" evidence="9">
    <location>
        <position position="212"/>
    </location>
    <ligand>
        <name>[4Fe-4S] cluster</name>
        <dbReference type="ChEBI" id="CHEBI:49883"/>
        <label>1</label>
    </ligand>
</feature>
<dbReference type="NCBIfam" id="TIGR00276">
    <property type="entry name" value="tRNA epoxyqueuosine(34) reductase QueG"/>
    <property type="match status" value="1"/>
</dbReference>
<comment type="similarity">
    <text evidence="9">Belongs to the QueG family.</text>
</comment>
<feature type="binding site" evidence="9">
    <location>
        <position position="262"/>
    </location>
    <ligand>
        <name>[4Fe-4S] cluster</name>
        <dbReference type="ChEBI" id="CHEBI:49883"/>
        <label>2</label>
    </ligand>
</feature>
<evidence type="ECO:0000313" key="13">
    <source>
        <dbReference type="Proteomes" id="UP000189177"/>
    </source>
</evidence>
<gene>
    <name evidence="9" type="primary">queG</name>
    <name evidence="12" type="ORF">B1A74_11215</name>
</gene>
<dbReference type="Pfam" id="PF08331">
    <property type="entry name" value="QueG_DUF1730"/>
    <property type="match status" value="1"/>
</dbReference>
<feature type="active site" description="Proton donor" evidence="9">
    <location>
        <position position="154"/>
    </location>
</feature>
<evidence type="ECO:0000256" key="4">
    <source>
        <dbReference type="ARBA" id="ARBA00022723"/>
    </source>
</evidence>
<name>A0A1V2ZWD7_9GAMM</name>
<dbReference type="InterPro" id="IPR017900">
    <property type="entry name" value="4Fe4S_Fe_S_CS"/>
</dbReference>
<feature type="domain" description="4Fe-4S ferredoxin-type" evidence="11">
    <location>
        <begin position="200"/>
        <end position="229"/>
    </location>
</feature>
<keyword evidence="1 9" id="KW-0004">4Fe-4S</keyword>